<evidence type="ECO:0000256" key="1">
    <source>
        <dbReference type="ARBA" id="ARBA00006865"/>
    </source>
</evidence>
<name>A0ABW5CJN2_9HYPH</name>
<sequence>MLAAAASGVGLHAGEGRAGEGSSFFEDFHVLDNDLWAMSDGWSNGAEWSCGWNAKAVAIQSEAALSIIEVPAGEKPLSCGELQTRQTYGYGTFEVRMRPVELPGVTSAFFVYTGPHAGDPKDGIDIRFVGESPTELRAAHSAAGRTSQSAVDLGFEATGGFNDYAFQWSREGIRWYVNGRMVHEVTAAGGDVPTHPGRIYLHLWPGGHPDGSSGLFAYPGQRLSAKFQYVAFTAEGDGCQFPTSIICPAEAGHAPMGN</sequence>
<evidence type="ECO:0000313" key="5">
    <source>
        <dbReference type="EMBL" id="MFD2237509.1"/>
    </source>
</evidence>
<dbReference type="SUPFAM" id="SSF49899">
    <property type="entry name" value="Concanavalin A-like lectins/glucanases"/>
    <property type="match status" value="1"/>
</dbReference>
<evidence type="ECO:0000256" key="3">
    <source>
        <dbReference type="ARBA" id="ARBA00023295"/>
    </source>
</evidence>
<dbReference type="PROSITE" id="PS51762">
    <property type="entry name" value="GH16_2"/>
    <property type="match status" value="1"/>
</dbReference>
<proteinExistence type="inferred from homology"/>
<dbReference type="PRINTS" id="PR00737">
    <property type="entry name" value="GLHYDRLASE16"/>
</dbReference>
<dbReference type="InterPro" id="IPR050546">
    <property type="entry name" value="Glycosyl_Hydrlase_16"/>
</dbReference>
<comment type="similarity">
    <text evidence="1">Belongs to the glycosyl hydrolase 16 family.</text>
</comment>
<evidence type="ECO:0000259" key="4">
    <source>
        <dbReference type="PROSITE" id="PS51762"/>
    </source>
</evidence>
<feature type="domain" description="GH16" evidence="4">
    <location>
        <begin position="26"/>
        <end position="227"/>
    </location>
</feature>
<keyword evidence="3" id="KW-0326">Glycosidase</keyword>
<dbReference type="RefSeq" id="WP_209737644.1">
    <property type="nucleotide sequence ID" value="NZ_CP072611.1"/>
</dbReference>
<dbReference type="Pfam" id="PF00722">
    <property type="entry name" value="Glyco_hydro_16"/>
    <property type="match status" value="1"/>
</dbReference>
<dbReference type="Gene3D" id="2.60.120.200">
    <property type="match status" value="1"/>
</dbReference>
<accession>A0ABW5CJN2</accession>
<protein>
    <submittedName>
        <fullName evidence="5">Family 16 glycosylhydrolase</fullName>
    </submittedName>
</protein>
<evidence type="ECO:0000256" key="2">
    <source>
        <dbReference type="ARBA" id="ARBA00022801"/>
    </source>
</evidence>
<comment type="caution">
    <text evidence="5">The sequence shown here is derived from an EMBL/GenBank/DDBJ whole genome shotgun (WGS) entry which is preliminary data.</text>
</comment>
<dbReference type="EMBL" id="JBHUIJ010000009">
    <property type="protein sequence ID" value="MFD2237509.1"/>
    <property type="molecule type" value="Genomic_DNA"/>
</dbReference>
<keyword evidence="6" id="KW-1185">Reference proteome</keyword>
<reference evidence="6" key="1">
    <citation type="journal article" date="2019" name="Int. J. Syst. Evol. Microbiol.">
        <title>The Global Catalogue of Microorganisms (GCM) 10K type strain sequencing project: providing services to taxonomists for standard genome sequencing and annotation.</title>
        <authorList>
            <consortium name="The Broad Institute Genomics Platform"/>
            <consortium name="The Broad Institute Genome Sequencing Center for Infectious Disease"/>
            <person name="Wu L."/>
            <person name="Ma J."/>
        </authorList>
    </citation>
    <scope>NUCLEOTIDE SEQUENCE [LARGE SCALE GENOMIC DNA]</scope>
    <source>
        <strain evidence="6">ZS-35-S2</strain>
    </source>
</reference>
<dbReference type="PANTHER" id="PTHR10963">
    <property type="entry name" value="GLYCOSYL HYDROLASE-RELATED"/>
    <property type="match status" value="1"/>
</dbReference>
<dbReference type="InterPro" id="IPR008264">
    <property type="entry name" value="Beta_glucanase"/>
</dbReference>
<dbReference type="Proteomes" id="UP001597371">
    <property type="component" value="Unassembled WGS sequence"/>
</dbReference>
<dbReference type="InterPro" id="IPR000757">
    <property type="entry name" value="Beta-glucanase-like"/>
</dbReference>
<gene>
    <name evidence="5" type="ORF">ACFSKQ_08530</name>
</gene>
<keyword evidence="2" id="KW-0378">Hydrolase</keyword>
<organism evidence="5 6">
    <name type="scientific">Aureimonas populi</name>
    <dbReference type="NCBI Taxonomy" id="1701758"/>
    <lineage>
        <taxon>Bacteria</taxon>
        <taxon>Pseudomonadati</taxon>
        <taxon>Pseudomonadota</taxon>
        <taxon>Alphaproteobacteria</taxon>
        <taxon>Hyphomicrobiales</taxon>
        <taxon>Aurantimonadaceae</taxon>
        <taxon>Aureimonas</taxon>
    </lineage>
</organism>
<evidence type="ECO:0000313" key="6">
    <source>
        <dbReference type="Proteomes" id="UP001597371"/>
    </source>
</evidence>
<dbReference type="InterPro" id="IPR013320">
    <property type="entry name" value="ConA-like_dom_sf"/>
</dbReference>
<dbReference type="PANTHER" id="PTHR10963:SF55">
    <property type="entry name" value="GLYCOSIDE HYDROLASE FAMILY 16 PROTEIN"/>
    <property type="match status" value="1"/>
</dbReference>